<dbReference type="GO" id="GO:0022857">
    <property type="term" value="F:transmembrane transporter activity"/>
    <property type="evidence" value="ECO:0007669"/>
    <property type="project" value="InterPro"/>
</dbReference>
<feature type="domain" description="CzcB-like C-terminal circularly permuted SH3-like" evidence="5">
    <location>
        <begin position="341"/>
        <end position="402"/>
    </location>
</feature>
<comment type="similarity">
    <text evidence="1">Belongs to the membrane fusion protein (MFP) (TC 8.A.1) family.</text>
</comment>
<dbReference type="Proteomes" id="UP000319619">
    <property type="component" value="Unassembled WGS sequence"/>
</dbReference>
<evidence type="ECO:0000256" key="2">
    <source>
        <dbReference type="ARBA" id="ARBA00022448"/>
    </source>
</evidence>
<keyword evidence="2" id="KW-0813">Transport</keyword>
<dbReference type="Gene3D" id="2.40.30.170">
    <property type="match status" value="1"/>
</dbReference>
<accession>A0A532V0D6</accession>
<dbReference type="InterPro" id="IPR006143">
    <property type="entry name" value="RND_pump_MFP"/>
</dbReference>
<protein>
    <submittedName>
        <fullName evidence="6">Uncharacterized protein</fullName>
    </submittedName>
</protein>
<comment type="caution">
    <text evidence="6">The sequence shown here is derived from an EMBL/GenBank/DDBJ whole genome shotgun (WGS) entry which is preliminary data.</text>
</comment>
<dbReference type="Pfam" id="PF25954">
    <property type="entry name" value="Beta-barrel_RND_2"/>
    <property type="match status" value="1"/>
</dbReference>
<dbReference type="Gene3D" id="2.40.420.20">
    <property type="match status" value="1"/>
</dbReference>
<dbReference type="PANTHER" id="PTHR30097">
    <property type="entry name" value="CATION EFFLUX SYSTEM PROTEIN CUSB"/>
    <property type="match status" value="1"/>
</dbReference>
<evidence type="ECO:0000256" key="1">
    <source>
        <dbReference type="ARBA" id="ARBA00009477"/>
    </source>
</evidence>
<dbReference type="NCBIfam" id="TIGR01730">
    <property type="entry name" value="RND_mfp"/>
    <property type="match status" value="1"/>
</dbReference>
<evidence type="ECO:0000313" key="7">
    <source>
        <dbReference type="Proteomes" id="UP000319619"/>
    </source>
</evidence>
<sequence>MKRSKKGIILAVPLILLVVFLYTIGMHRSQAQEHTDHDHDNAIEVDQTFVDEHEGLDHVEEEGVIHLTSEAMKEAEIEVTALTARPMQSTLQLPGVVEPRPTGEGFVGSLIEGRVKEIHAEIGDLVKIGQPLCSIESPEIGEAAAEYITALAEFEYIKGDLERHEVLVAEGIGSKKEQLELEAQIKAGQTTLDAAERALYAIGFNDEDIMSLEMSYHTGGNVVLRSPIEGTVVDRKARIGMRVDPEGDLFYVVNHDRLWVRFGIPEQDISDIETGMIVTVTSRNGHEKEITGEVERVGGQLNAETRTVVAFARIDNPRERLLPGGFVTVNVAKNNGNIPSLAVPIEAIFQDEHGDYAVYIQVGNGEFALKEVTTGHRMGGWIEIVEGLAMGEQIVTRGAFAIRSEGLKGQFGHGHNH</sequence>
<organism evidence="6 7">
    <name type="scientific">candidate division LCP-89 bacterium B3_LCP</name>
    <dbReference type="NCBI Taxonomy" id="2012998"/>
    <lineage>
        <taxon>Bacteria</taxon>
        <taxon>Pseudomonadati</taxon>
        <taxon>Bacteria division LCP-89</taxon>
    </lineage>
</organism>
<evidence type="ECO:0000259" key="3">
    <source>
        <dbReference type="Pfam" id="PF25954"/>
    </source>
</evidence>
<dbReference type="FunFam" id="2.40.30.170:FF:000010">
    <property type="entry name" value="Efflux RND transporter periplasmic adaptor subunit"/>
    <property type="match status" value="1"/>
</dbReference>
<feature type="domain" description="CzcB-like barrel-sandwich hybrid" evidence="4">
    <location>
        <begin position="110"/>
        <end position="253"/>
    </location>
</feature>
<dbReference type="InterPro" id="IPR051909">
    <property type="entry name" value="MFP_Cation_Efflux"/>
</dbReference>
<dbReference type="InterPro" id="IPR058647">
    <property type="entry name" value="BSH_CzcB-like"/>
</dbReference>
<proteinExistence type="inferred from homology"/>
<dbReference type="InterPro" id="IPR058649">
    <property type="entry name" value="CzcB_C"/>
</dbReference>
<evidence type="ECO:0000259" key="5">
    <source>
        <dbReference type="Pfam" id="PF25975"/>
    </source>
</evidence>
<gene>
    <name evidence="6" type="ORF">CEE37_06850</name>
</gene>
<dbReference type="Pfam" id="PF25973">
    <property type="entry name" value="BSH_CzcB"/>
    <property type="match status" value="1"/>
</dbReference>
<dbReference type="AlphaFoldDB" id="A0A532V0D6"/>
<dbReference type="EMBL" id="NJBN01000004">
    <property type="protein sequence ID" value="TKJ40675.1"/>
    <property type="molecule type" value="Genomic_DNA"/>
</dbReference>
<dbReference type="Pfam" id="PF25975">
    <property type="entry name" value="CzcB_C"/>
    <property type="match status" value="1"/>
</dbReference>
<feature type="domain" description="CusB-like beta-barrel" evidence="3">
    <location>
        <begin position="258"/>
        <end position="333"/>
    </location>
</feature>
<dbReference type="InterPro" id="IPR058792">
    <property type="entry name" value="Beta-barrel_RND_2"/>
</dbReference>
<dbReference type="GO" id="GO:0016020">
    <property type="term" value="C:membrane"/>
    <property type="evidence" value="ECO:0007669"/>
    <property type="project" value="InterPro"/>
</dbReference>
<reference evidence="6 7" key="1">
    <citation type="submission" date="2017-06" db="EMBL/GenBank/DDBJ databases">
        <title>Novel microbial phyla capable of carbon fixation and sulfur reduction in deep-sea sediments.</title>
        <authorList>
            <person name="Huang J."/>
            <person name="Baker B."/>
            <person name="Wang Y."/>
        </authorList>
    </citation>
    <scope>NUCLEOTIDE SEQUENCE [LARGE SCALE GENOMIC DNA]</scope>
    <source>
        <strain evidence="6">B3_LCP</strain>
    </source>
</reference>
<evidence type="ECO:0000313" key="6">
    <source>
        <dbReference type="EMBL" id="TKJ40675.1"/>
    </source>
</evidence>
<name>A0A532V0D6_UNCL8</name>
<dbReference type="SUPFAM" id="SSF111369">
    <property type="entry name" value="HlyD-like secretion proteins"/>
    <property type="match status" value="1"/>
</dbReference>
<dbReference type="Gene3D" id="2.40.50.100">
    <property type="match status" value="1"/>
</dbReference>
<evidence type="ECO:0000259" key="4">
    <source>
        <dbReference type="Pfam" id="PF25973"/>
    </source>
</evidence>